<evidence type="ECO:0000256" key="1">
    <source>
        <dbReference type="ARBA" id="ARBA00001782"/>
    </source>
</evidence>
<comment type="pathway">
    <text evidence="10">Carbohydrate degradation.</text>
</comment>
<dbReference type="InterPro" id="IPR000056">
    <property type="entry name" value="Ribul_P_3_epim-like"/>
</dbReference>
<evidence type="ECO:0000256" key="14">
    <source>
        <dbReference type="PIRSR" id="PIRSR001461-3"/>
    </source>
</evidence>
<feature type="binding site" evidence="10 13">
    <location>
        <position position="175"/>
    </location>
    <ligand>
        <name>a divalent metal cation</name>
        <dbReference type="ChEBI" id="CHEBI:60240"/>
    </ligand>
</feature>
<feature type="active site" description="Proton acceptor" evidence="10 12">
    <location>
        <position position="35"/>
    </location>
</feature>
<comment type="cofactor">
    <cofactor evidence="5">
        <name>Fe(2+)</name>
        <dbReference type="ChEBI" id="CHEBI:29033"/>
    </cofactor>
</comment>
<proteinExistence type="inferred from homology"/>
<dbReference type="NCBIfam" id="NF004076">
    <property type="entry name" value="PRK05581.1-4"/>
    <property type="match status" value="1"/>
</dbReference>
<feature type="binding site" evidence="10 13">
    <location>
        <position position="35"/>
    </location>
    <ligand>
        <name>a divalent metal cation</name>
        <dbReference type="ChEBI" id="CHEBI:60240"/>
    </ligand>
</feature>
<dbReference type="RefSeq" id="WP_055172286.1">
    <property type="nucleotide sequence ID" value="NZ_CZBX01000006.1"/>
</dbReference>
<dbReference type="FunFam" id="3.20.20.70:FF:000004">
    <property type="entry name" value="Ribulose-phosphate 3-epimerase"/>
    <property type="match status" value="1"/>
</dbReference>
<dbReference type="SUPFAM" id="SSF51366">
    <property type="entry name" value="Ribulose-phoshate binding barrel"/>
    <property type="match status" value="1"/>
</dbReference>
<evidence type="ECO:0000256" key="2">
    <source>
        <dbReference type="ARBA" id="ARBA00001936"/>
    </source>
</evidence>
<evidence type="ECO:0000256" key="9">
    <source>
        <dbReference type="ARBA" id="ARBA00023235"/>
    </source>
</evidence>
<evidence type="ECO:0000256" key="4">
    <source>
        <dbReference type="ARBA" id="ARBA00001947"/>
    </source>
</evidence>
<dbReference type="GO" id="GO:0006098">
    <property type="term" value="P:pentose-phosphate shunt"/>
    <property type="evidence" value="ECO:0007669"/>
    <property type="project" value="UniProtKB-UniRule"/>
</dbReference>
<dbReference type="Pfam" id="PF00834">
    <property type="entry name" value="Ribul_P_3_epim"/>
    <property type="match status" value="1"/>
</dbReference>
<feature type="binding site" evidence="10 14">
    <location>
        <position position="66"/>
    </location>
    <ligand>
        <name>substrate</name>
    </ligand>
</feature>
<dbReference type="PIRSF" id="PIRSF001461">
    <property type="entry name" value="RPE"/>
    <property type="match status" value="1"/>
</dbReference>
<feature type="binding site" evidence="14">
    <location>
        <position position="177"/>
    </location>
    <ligand>
        <name>substrate</name>
    </ligand>
</feature>
<sequence length="220" mass="23727">MKNILAPSILSADFKILGEQLKLTEEAGAEYIHFDVMDGMFVPSISFGTPVLASIKGATTQTLDVHLMVTEPIRYVEEFVKAGADIVTVHYEACEDLQATIDKIHAAGAKVGISIKPKTPVDVLLPYLDQAEMFLIMSVEPGFGGQAFIPESLERISELRNLLNEKGLTTDIEVDGGIYHKNVAEVLAAGANVMVSGSGVFKGDIKDNTAKFMEILNGNV</sequence>
<evidence type="ECO:0000256" key="10">
    <source>
        <dbReference type="HAMAP-Rule" id="MF_02227"/>
    </source>
</evidence>
<organism evidence="15 16">
    <name type="scientific">[Ruminococcus] torques</name>
    <dbReference type="NCBI Taxonomy" id="33039"/>
    <lineage>
        <taxon>Bacteria</taxon>
        <taxon>Bacillati</taxon>
        <taxon>Bacillota</taxon>
        <taxon>Clostridia</taxon>
        <taxon>Lachnospirales</taxon>
        <taxon>Lachnospiraceae</taxon>
        <taxon>Mediterraneibacter</taxon>
    </lineage>
</organism>
<dbReference type="OrthoDB" id="1645589at2"/>
<evidence type="ECO:0000256" key="3">
    <source>
        <dbReference type="ARBA" id="ARBA00001941"/>
    </source>
</evidence>
<dbReference type="CDD" id="cd00429">
    <property type="entry name" value="RPE"/>
    <property type="match status" value="1"/>
</dbReference>
<feature type="binding site" evidence="10 14">
    <location>
        <begin position="142"/>
        <end position="145"/>
    </location>
    <ligand>
        <name>substrate</name>
    </ligand>
</feature>
<keyword evidence="13" id="KW-0170">Cobalt</keyword>
<evidence type="ECO:0000256" key="7">
    <source>
        <dbReference type="ARBA" id="ARBA00013188"/>
    </source>
</evidence>
<protein>
    <recommendedName>
        <fullName evidence="7 10">Ribulose-phosphate 3-epimerase</fullName>
        <ecNumber evidence="7 10">5.1.3.1</ecNumber>
    </recommendedName>
</protein>
<dbReference type="InterPro" id="IPR013785">
    <property type="entry name" value="Aldolase_TIM"/>
</dbReference>
<feature type="active site" description="Proton donor" evidence="10 12">
    <location>
        <position position="175"/>
    </location>
</feature>
<dbReference type="EMBL" id="CZBX01000006">
    <property type="protein sequence ID" value="CUQ87475.1"/>
    <property type="molecule type" value="Genomic_DNA"/>
</dbReference>
<dbReference type="AlphaFoldDB" id="A0A174ZJE3"/>
<dbReference type="Gene3D" id="3.20.20.70">
    <property type="entry name" value="Aldolase class I"/>
    <property type="match status" value="1"/>
</dbReference>
<evidence type="ECO:0000313" key="16">
    <source>
        <dbReference type="Proteomes" id="UP000078383"/>
    </source>
</evidence>
<feature type="binding site" evidence="10 13">
    <location>
        <position position="33"/>
    </location>
    <ligand>
        <name>a divalent metal cation</name>
        <dbReference type="ChEBI" id="CHEBI:60240"/>
    </ligand>
</feature>
<comment type="cofactor">
    <cofactor evidence="2">
        <name>Mn(2+)</name>
        <dbReference type="ChEBI" id="CHEBI:29035"/>
    </cofactor>
</comment>
<dbReference type="GO" id="GO:0005737">
    <property type="term" value="C:cytoplasm"/>
    <property type="evidence" value="ECO:0007669"/>
    <property type="project" value="UniProtKB-ARBA"/>
</dbReference>
<dbReference type="NCBIfam" id="TIGR01163">
    <property type="entry name" value="rpe"/>
    <property type="match status" value="1"/>
</dbReference>
<reference evidence="15 16" key="1">
    <citation type="submission" date="2015-09" db="EMBL/GenBank/DDBJ databases">
        <authorList>
            <consortium name="Pathogen Informatics"/>
        </authorList>
    </citation>
    <scope>NUCLEOTIDE SEQUENCE [LARGE SCALE GENOMIC DNA]</scope>
    <source>
        <strain evidence="15 16">2789STDY5834889</strain>
    </source>
</reference>
<dbReference type="GO" id="GO:0004750">
    <property type="term" value="F:D-ribulose-phosphate 3-epimerase activity"/>
    <property type="evidence" value="ECO:0007669"/>
    <property type="project" value="UniProtKB-UniRule"/>
</dbReference>
<feature type="binding site" evidence="10 14">
    <location>
        <position position="8"/>
    </location>
    <ligand>
        <name>substrate</name>
    </ligand>
</feature>
<keyword evidence="8 10" id="KW-0479">Metal-binding</keyword>
<feature type="binding site" evidence="10 13">
    <location>
        <position position="66"/>
    </location>
    <ligand>
        <name>a divalent metal cation</name>
        <dbReference type="ChEBI" id="CHEBI:60240"/>
    </ligand>
</feature>
<comment type="cofactor">
    <cofactor evidence="4">
        <name>Zn(2+)</name>
        <dbReference type="ChEBI" id="CHEBI:29105"/>
    </cofactor>
</comment>
<evidence type="ECO:0000256" key="11">
    <source>
        <dbReference type="PIRNR" id="PIRNR001461"/>
    </source>
</evidence>
<comment type="cofactor">
    <cofactor evidence="3">
        <name>Co(2+)</name>
        <dbReference type="ChEBI" id="CHEBI:48828"/>
    </cofactor>
</comment>
<dbReference type="GO" id="GO:0046872">
    <property type="term" value="F:metal ion binding"/>
    <property type="evidence" value="ECO:0007669"/>
    <property type="project" value="UniProtKB-UniRule"/>
</dbReference>
<gene>
    <name evidence="10 15" type="primary">rpe</name>
    <name evidence="15" type="ORF">ERS852502_01566</name>
</gene>
<keyword evidence="13" id="KW-0862">Zinc</keyword>
<feature type="binding site" evidence="10 14">
    <location>
        <begin position="197"/>
        <end position="198"/>
    </location>
    <ligand>
        <name>substrate</name>
    </ligand>
</feature>
<dbReference type="InterPro" id="IPR026019">
    <property type="entry name" value="Ribul_P_3_epim"/>
</dbReference>
<evidence type="ECO:0000256" key="12">
    <source>
        <dbReference type="PIRSR" id="PIRSR001461-1"/>
    </source>
</evidence>
<comment type="function">
    <text evidence="10">Catalyzes the reversible epimerization of D-ribulose 5-phosphate to D-xylulose 5-phosphate.</text>
</comment>
<comment type="similarity">
    <text evidence="6 10 11">Belongs to the ribulose-phosphate 3-epimerase family.</text>
</comment>
<dbReference type="InterPro" id="IPR011060">
    <property type="entry name" value="RibuloseP-bd_barrel"/>
</dbReference>
<name>A0A174ZJE3_9FIRM</name>
<dbReference type="HAMAP" id="MF_02227">
    <property type="entry name" value="RPE"/>
    <property type="match status" value="1"/>
</dbReference>
<keyword evidence="13" id="KW-0464">Manganese</keyword>
<comment type="cofactor">
    <cofactor evidence="10 13">
        <name>a divalent metal cation</name>
        <dbReference type="ChEBI" id="CHEBI:60240"/>
    </cofactor>
    <text evidence="10 13">Binds 1 divalent metal cation per subunit.</text>
</comment>
<evidence type="ECO:0000256" key="6">
    <source>
        <dbReference type="ARBA" id="ARBA00009541"/>
    </source>
</evidence>
<evidence type="ECO:0000256" key="8">
    <source>
        <dbReference type="ARBA" id="ARBA00022723"/>
    </source>
</evidence>
<evidence type="ECO:0000256" key="5">
    <source>
        <dbReference type="ARBA" id="ARBA00001954"/>
    </source>
</evidence>
<keyword evidence="10 11" id="KW-0119">Carbohydrate metabolism</keyword>
<accession>A0A174ZJE3</accession>
<dbReference type="EC" id="5.1.3.1" evidence="7 10"/>
<evidence type="ECO:0000256" key="13">
    <source>
        <dbReference type="PIRSR" id="PIRSR001461-2"/>
    </source>
</evidence>
<feature type="binding site" evidence="10">
    <location>
        <begin position="175"/>
        <end position="177"/>
    </location>
    <ligand>
        <name>substrate</name>
    </ligand>
</feature>
<dbReference type="PANTHER" id="PTHR11749">
    <property type="entry name" value="RIBULOSE-5-PHOSPHATE-3-EPIMERASE"/>
    <property type="match status" value="1"/>
</dbReference>
<keyword evidence="9 10" id="KW-0413">Isomerase</keyword>
<comment type="catalytic activity">
    <reaction evidence="1 10 11">
        <text>D-ribulose 5-phosphate = D-xylulose 5-phosphate</text>
        <dbReference type="Rhea" id="RHEA:13677"/>
        <dbReference type="ChEBI" id="CHEBI:57737"/>
        <dbReference type="ChEBI" id="CHEBI:58121"/>
        <dbReference type="EC" id="5.1.3.1"/>
    </reaction>
</comment>
<dbReference type="GO" id="GO:0019323">
    <property type="term" value="P:pentose catabolic process"/>
    <property type="evidence" value="ECO:0007669"/>
    <property type="project" value="UniProtKB-UniRule"/>
</dbReference>
<dbReference type="Proteomes" id="UP000078383">
    <property type="component" value="Unassembled WGS sequence"/>
</dbReference>
<evidence type="ECO:0000313" key="15">
    <source>
        <dbReference type="EMBL" id="CUQ87475.1"/>
    </source>
</evidence>